<dbReference type="Pfam" id="PF01757">
    <property type="entry name" value="Acyl_transf_3"/>
    <property type="match status" value="1"/>
</dbReference>
<feature type="transmembrane region" description="Helical" evidence="1">
    <location>
        <begin position="177"/>
        <end position="195"/>
    </location>
</feature>
<dbReference type="RefSeq" id="WP_181835360.1">
    <property type="nucleotide sequence ID" value="NZ_JACERN010000022.1"/>
</dbReference>
<feature type="transmembrane region" description="Helical" evidence="1">
    <location>
        <begin position="243"/>
        <end position="260"/>
    </location>
</feature>
<reference evidence="3 4" key="1">
    <citation type="submission" date="2020-07" db="EMBL/GenBank/DDBJ databases">
        <title>Draft genome sequence of violacein-producing bacteria and related species.</title>
        <authorList>
            <person name="Wilson H.S."/>
            <person name="De Leon M.E."/>
        </authorList>
    </citation>
    <scope>NUCLEOTIDE SEQUENCE [LARGE SCALE GENOMIC DNA]</scope>
    <source>
        <strain evidence="3 4">HSC-21Su07</strain>
    </source>
</reference>
<accession>A0A838XZE5</accession>
<keyword evidence="4" id="KW-1185">Reference proteome</keyword>
<keyword evidence="1" id="KW-0472">Membrane</keyword>
<feature type="domain" description="Acyltransferase 3" evidence="2">
    <location>
        <begin position="6"/>
        <end position="350"/>
    </location>
</feature>
<dbReference type="AlphaFoldDB" id="A0A838XZE5"/>
<organism evidence="3 4">
    <name type="scientific">Aquitalea aquatica</name>
    <dbReference type="NCBI Taxonomy" id="3044273"/>
    <lineage>
        <taxon>Bacteria</taxon>
        <taxon>Pseudomonadati</taxon>
        <taxon>Pseudomonadota</taxon>
        <taxon>Betaproteobacteria</taxon>
        <taxon>Neisseriales</taxon>
        <taxon>Chromobacteriaceae</taxon>
        <taxon>Aquitalea</taxon>
    </lineage>
</organism>
<keyword evidence="1" id="KW-0812">Transmembrane</keyword>
<keyword evidence="3" id="KW-0012">Acyltransferase</keyword>
<feature type="transmembrane region" description="Helical" evidence="1">
    <location>
        <begin position="335"/>
        <end position="357"/>
    </location>
</feature>
<dbReference type="GO" id="GO:0016747">
    <property type="term" value="F:acyltransferase activity, transferring groups other than amino-acyl groups"/>
    <property type="evidence" value="ECO:0007669"/>
    <property type="project" value="InterPro"/>
</dbReference>
<evidence type="ECO:0000313" key="3">
    <source>
        <dbReference type="EMBL" id="MBA4708153.1"/>
    </source>
</evidence>
<sequence length="375" mass="42782">MKTNYYQLDGLRGIAILMTIFTHASFGMMGVLSITPLFQQSKNEIILPDYIRHIGDQSGHGVQLFFIISAISLVFSLSSNTSFHLKHYLTKRFFRIAPAFYIGIIYYLAILGFKSRQFAPNGISASDILVTLSFFHIWSSKAYNAVVPGGWSISNEVMFYVLLPTMLCIIKKSRISFILLTIVSYAYAQLNYIWISNNAQWSAFQYFNFTNQLPVFMTGLLLGHTLFNLNITKFKSPFILIKYSKSLSIIFILFAILALPQFNIDRTLQSHLAFTIIACLSIYFIFINPSILFTNKILVHIGKVSFSIYLAHFSLMRICHQLASILIHTHGITFLLAYFLLLFTLSYLIAIVTYRIIELPFIKFSQKITSSTAAQ</sequence>
<dbReference type="PANTHER" id="PTHR23028:SF53">
    <property type="entry name" value="ACYL_TRANSF_3 DOMAIN-CONTAINING PROTEIN"/>
    <property type="match status" value="1"/>
</dbReference>
<evidence type="ECO:0000259" key="2">
    <source>
        <dbReference type="Pfam" id="PF01757"/>
    </source>
</evidence>
<dbReference type="InterPro" id="IPR002656">
    <property type="entry name" value="Acyl_transf_3_dom"/>
</dbReference>
<protein>
    <submittedName>
        <fullName evidence="3">Acyltransferase</fullName>
    </submittedName>
</protein>
<feature type="transmembrane region" description="Helical" evidence="1">
    <location>
        <begin position="59"/>
        <end position="78"/>
    </location>
</feature>
<evidence type="ECO:0000313" key="4">
    <source>
        <dbReference type="Proteomes" id="UP000545606"/>
    </source>
</evidence>
<feature type="transmembrane region" description="Helical" evidence="1">
    <location>
        <begin position="150"/>
        <end position="170"/>
    </location>
</feature>
<feature type="transmembrane region" description="Helical" evidence="1">
    <location>
        <begin position="272"/>
        <end position="294"/>
    </location>
</feature>
<evidence type="ECO:0000256" key="1">
    <source>
        <dbReference type="SAM" id="Phobius"/>
    </source>
</evidence>
<dbReference type="GO" id="GO:0016020">
    <property type="term" value="C:membrane"/>
    <property type="evidence" value="ECO:0007669"/>
    <property type="project" value="TreeGrafter"/>
</dbReference>
<keyword evidence="1" id="KW-1133">Transmembrane helix</keyword>
<gene>
    <name evidence="3" type="ORF">H2Z84_07130</name>
</gene>
<comment type="caution">
    <text evidence="3">The sequence shown here is derived from an EMBL/GenBank/DDBJ whole genome shotgun (WGS) entry which is preliminary data.</text>
</comment>
<keyword evidence="3" id="KW-0808">Transferase</keyword>
<proteinExistence type="predicted"/>
<dbReference type="PANTHER" id="PTHR23028">
    <property type="entry name" value="ACETYLTRANSFERASE"/>
    <property type="match status" value="1"/>
</dbReference>
<name>A0A838XZE5_9NEIS</name>
<feature type="transmembrane region" description="Helical" evidence="1">
    <location>
        <begin position="93"/>
        <end position="111"/>
    </location>
</feature>
<dbReference type="EMBL" id="JACERN010000022">
    <property type="protein sequence ID" value="MBA4708153.1"/>
    <property type="molecule type" value="Genomic_DNA"/>
</dbReference>
<dbReference type="GO" id="GO:0000271">
    <property type="term" value="P:polysaccharide biosynthetic process"/>
    <property type="evidence" value="ECO:0007669"/>
    <property type="project" value="TreeGrafter"/>
</dbReference>
<feature type="transmembrane region" description="Helical" evidence="1">
    <location>
        <begin position="14"/>
        <end position="38"/>
    </location>
</feature>
<dbReference type="InterPro" id="IPR050879">
    <property type="entry name" value="Acyltransferase_3"/>
</dbReference>
<feature type="transmembrane region" description="Helical" evidence="1">
    <location>
        <begin position="215"/>
        <end position="231"/>
    </location>
</feature>
<dbReference type="Proteomes" id="UP000545606">
    <property type="component" value="Unassembled WGS sequence"/>
</dbReference>